<comment type="caution">
    <text evidence="1">The sequence shown here is derived from an EMBL/GenBank/DDBJ whole genome shotgun (WGS) entry which is preliminary data.</text>
</comment>
<accession>A0A1Q9E867</accession>
<gene>
    <name evidence="1" type="ORF">AK812_SmicGene13432</name>
</gene>
<evidence type="ECO:0000313" key="2">
    <source>
        <dbReference type="Proteomes" id="UP000186817"/>
    </source>
</evidence>
<keyword evidence="2" id="KW-1185">Reference proteome</keyword>
<protein>
    <submittedName>
        <fullName evidence="1">Uncharacterized protein</fullName>
    </submittedName>
</protein>
<name>A0A1Q9E867_SYMMI</name>
<proteinExistence type="predicted"/>
<evidence type="ECO:0000313" key="1">
    <source>
        <dbReference type="EMBL" id="OLQ03601.1"/>
    </source>
</evidence>
<dbReference type="EMBL" id="LSRX01000232">
    <property type="protein sequence ID" value="OLQ03601.1"/>
    <property type="molecule type" value="Genomic_DNA"/>
</dbReference>
<dbReference type="AlphaFoldDB" id="A0A1Q9E867"/>
<organism evidence="1 2">
    <name type="scientific">Symbiodinium microadriaticum</name>
    <name type="common">Dinoflagellate</name>
    <name type="synonym">Zooxanthella microadriatica</name>
    <dbReference type="NCBI Taxonomy" id="2951"/>
    <lineage>
        <taxon>Eukaryota</taxon>
        <taxon>Sar</taxon>
        <taxon>Alveolata</taxon>
        <taxon>Dinophyceae</taxon>
        <taxon>Suessiales</taxon>
        <taxon>Symbiodiniaceae</taxon>
        <taxon>Symbiodinium</taxon>
    </lineage>
</organism>
<sequence length="169" mass="18896">MLVRVQRTDLASTIKPVILDRHSERMTITEAHSGADSRLTEQGQNVVNVNIQAKVEREALVQADRGKKLVMRVGQNIHQGQIGSRPGNTKLANCGMLVALQKGRVPAFNLGNPACLQFGLKKFIHYLGIVDGRVPRRLTMLERETDGVWRDRRAHDRTLGDRGTPSRNK</sequence>
<dbReference type="Proteomes" id="UP000186817">
    <property type="component" value="Unassembled WGS sequence"/>
</dbReference>
<reference evidence="1 2" key="1">
    <citation type="submission" date="2016-02" db="EMBL/GenBank/DDBJ databases">
        <title>Genome analysis of coral dinoflagellate symbionts highlights evolutionary adaptations to a symbiotic lifestyle.</title>
        <authorList>
            <person name="Aranda M."/>
            <person name="Li Y."/>
            <person name="Liew Y.J."/>
            <person name="Baumgarten S."/>
            <person name="Simakov O."/>
            <person name="Wilson M."/>
            <person name="Piel J."/>
            <person name="Ashoor H."/>
            <person name="Bougouffa S."/>
            <person name="Bajic V.B."/>
            <person name="Ryu T."/>
            <person name="Ravasi T."/>
            <person name="Bayer T."/>
            <person name="Micklem G."/>
            <person name="Kim H."/>
            <person name="Bhak J."/>
            <person name="Lajeunesse T.C."/>
            <person name="Voolstra C.R."/>
        </authorList>
    </citation>
    <scope>NUCLEOTIDE SEQUENCE [LARGE SCALE GENOMIC DNA]</scope>
    <source>
        <strain evidence="1 2">CCMP2467</strain>
    </source>
</reference>